<dbReference type="AlphaFoldDB" id="A0A5E4BWD5"/>
<evidence type="ECO:0000313" key="2">
    <source>
        <dbReference type="EMBL" id="VTJ73249.1"/>
    </source>
</evidence>
<dbReference type="EMBL" id="WJEC01000147">
    <property type="protein sequence ID" value="KAF7485331.1"/>
    <property type="molecule type" value="Genomic_DNA"/>
</dbReference>
<evidence type="ECO:0000313" key="1">
    <source>
        <dbReference type="EMBL" id="KAF7485331.1"/>
    </source>
</evidence>
<name>A0A5E4BWD5_MARMO</name>
<keyword evidence="3" id="KW-1185">Reference proteome</keyword>
<gene>
    <name evidence="1" type="ORF">GHT09_003105</name>
    <name evidence="2" type="ORF">MONAX_5E040808</name>
</gene>
<organism evidence="2 3">
    <name type="scientific">Marmota monax</name>
    <name type="common">Woodchuck</name>
    <dbReference type="NCBI Taxonomy" id="9995"/>
    <lineage>
        <taxon>Eukaryota</taxon>
        <taxon>Metazoa</taxon>
        <taxon>Chordata</taxon>
        <taxon>Craniata</taxon>
        <taxon>Vertebrata</taxon>
        <taxon>Euteleostomi</taxon>
        <taxon>Mammalia</taxon>
        <taxon>Eutheria</taxon>
        <taxon>Euarchontoglires</taxon>
        <taxon>Glires</taxon>
        <taxon>Rodentia</taxon>
        <taxon>Sciuromorpha</taxon>
        <taxon>Sciuridae</taxon>
        <taxon>Xerinae</taxon>
        <taxon>Marmotini</taxon>
        <taxon>Marmota</taxon>
    </lineage>
</organism>
<sequence length="69" mass="8001">MSSPSRRRARWLWLRTSPHPFPRQPRTLELLLLPLFGAGVYGPAAPRSQIFWHLHSLNLVLGVDYNQKP</sequence>
<reference evidence="2 3" key="1">
    <citation type="submission" date="2019-04" db="EMBL/GenBank/DDBJ databases">
        <authorList>
            <person name="Alioto T."/>
            <person name="Alioto T."/>
        </authorList>
    </citation>
    <scope>NUCLEOTIDE SEQUENCE [LARGE SCALE GENOMIC DNA]</scope>
</reference>
<dbReference type="Proteomes" id="UP000335636">
    <property type="component" value="Unassembled WGS sequence"/>
</dbReference>
<dbReference type="EMBL" id="CABDUW010000669">
    <property type="protein sequence ID" value="VTJ73249.1"/>
    <property type="molecule type" value="Genomic_DNA"/>
</dbReference>
<proteinExistence type="predicted"/>
<reference evidence="1" key="2">
    <citation type="submission" date="2020-08" db="EMBL/GenBank/DDBJ databases">
        <authorList>
            <person name="Shumante A."/>
            <person name="Zimin A.V."/>
            <person name="Puiu D."/>
            <person name="Salzberg S.L."/>
        </authorList>
    </citation>
    <scope>NUCLEOTIDE SEQUENCE</scope>
    <source>
        <strain evidence="1">WC2-LM</strain>
        <tissue evidence="1">Liver</tissue>
    </source>
</reference>
<dbReference type="Proteomes" id="UP000662637">
    <property type="component" value="Unassembled WGS sequence"/>
</dbReference>
<protein>
    <submittedName>
        <fullName evidence="2">Uncharacterized protein</fullName>
    </submittedName>
</protein>
<accession>A0A5E4BWD5</accession>
<evidence type="ECO:0000313" key="3">
    <source>
        <dbReference type="Proteomes" id="UP000335636"/>
    </source>
</evidence>